<evidence type="ECO:0000256" key="3">
    <source>
        <dbReference type="ARBA" id="ARBA00022989"/>
    </source>
</evidence>
<dbReference type="SUPFAM" id="SSF144083">
    <property type="entry name" value="Magnesium transport protein CorA, transmembrane region"/>
    <property type="match status" value="1"/>
</dbReference>
<dbReference type="VEuPathDB" id="FungiDB:F4678DRAFT_425510"/>
<gene>
    <name evidence="6" type="ORF">NPX13_g5534</name>
</gene>
<keyword evidence="2 5" id="KW-0812">Transmembrane</keyword>
<comment type="caution">
    <text evidence="6">The sequence shown here is derived from an EMBL/GenBank/DDBJ whole genome shotgun (WGS) entry which is preliminary data.</text>
</comment>
<keyword evidence="4 5" id="KW-0472">Membrane</keyword>
<evidence type="ECO:0000256" key="4">
    <source>
        <dbReference type="ARBA" id="ARBA00023136"/>
    </source>
</evidence>
<name>A0A9W8NEN1_9PEZI</name>
<feature type="transmembrane region" description="Helical" evidence="5">
    <location>
        <begin position="327"/>
        <end position="349"/>
    </location>
</feature>
<proteinExistence type="predicted"/>
<comment type="subcellular location">
    <subcellularLocation>
        <location evidence="1">Membrane</location>
        <topology evidence="1">Multi-pass membrane protein</topology>
    </subcellularLocation>
</comment>
<reference evidence="6" key="1">
    <citation type="submission" date="2022-07" db="EMBL/GenBank/DDBJ databases">
        <title>Genome Sequence of Xylaria arbuscula.</title>
        <authorList>
            <person name="Buettner E."/>
        </authorList>
    </citation>
    <scope>NUCLEOTIDE SEQUENCE</scope>
    <source>
        <strain evidence="6">VT107</strain>
    </source>
</reference>
<protein>
    <submittedName>
        <fullName evidence="6">Uncharacterized protein</fullName>
    </submittedName>
</protein>
<evidence type="ECO:0000313" key="7">
    <source>
        <dbReference type="Proteomes" id="UP001148614"/>
    </source>
</evidence>
<keyword evidence="3 5" id="KW-1133">Transmembrane helix</keyword>
<evidence type="ECO:0000256" key="5">
    <source>
        <dbReference type="SAM" id="Phobius"/>
    </source>
</evidence>
<keyword evidence="7" id="KW-1185">Reference proteome</keyword>
<dbReference type="AlphaFoldDB" id="A0A9W8NEN1"/>
<dbReference type="Gene3D" id="1.20.58.340">
    <property type="entry name" value="Magnesium transport protein CorA, transmembrane region"/>
    <property type="match status" value="1"/>
</dbReference>
<accession>A0A9W8NEN1</accession>
<evidence type="ECO:0000313" key="6">
    <source>
        <dbReference type="EMBL" id="KAJ3571010.1"/>
    </source>
</evidence>
<evidence type="ECO:0000256" key="1">
    <source>
        <dbReference type="ARBA" id="ARBA00004141"/>
    </source>
</evidence>
<feature type="transmembrane region" description="Helical" evidence="5">
    <location>
        <begin position="295"/>
        <end position="315"/>
    </location>
</feature>
<dbReference type="InterPro" id="IPR045863">
    <property type="entry name" value="CorA_TM1_TM2"/>
</dbReference>
<dbReference type="Proteomes" id="UP001148614">
    <property type="component" value="Unassembled WGS sequence"/>
</dbReference>
<dbReference type="GO" id="GO:0016020">
    <property type="term" value="C:membrane"/>
    <property type="evidence" value="ECO:0007669"/>
    <property type="project" value="UniProtKB-SubCell"/>
</dbReference>
<sequence length="363" mass="41351">MSAHQLREPDPAIQESNNRSRHFAFQQNIFSGSKPIPGQITNIIRAFQRDAKVGCHNAGLCIVIEDIDSSLAHTLAGIMLVDSITADLEFDTGDTYNGRVQNFKMQQTSYRKFRVDRFELPSTGSAPQNHQDPPRYTPPTMLDEVSSIVKRISTDSWKYDTSLIQIAEGAFSIIIDEWMIYTLLMGRCVKLYEPSLLVMGETLIHAKMDKTFAELFRWRRRSQQSLNKLQALRYLIEDPPNIYGKSDVLIKDLDFITCRIEQSRNLLEAMVPICTTAIELADSTRAMHEAVYVKNLTYIALVFLPLNFVSSLLSMNAEFAVNSAKFWVYWLAAVPLLIAVLTVSHFAPLEVQWRRLLLRSRPG</sequence>
<organism evidence="6 7">
    <name type="scientific">Xylaria arbuscula</name>
    <dbReference type="NCBI Taxonomy" id="114810"/>
    <lineage>
        <taxon>Eukaryota</taxon>
        <taxon>Fungi</taxon>
        <taxon>Dikarya</taxon>
        <taxon>Ascomycota</taxon>
        <taxon>Pezizomycotina</taxon>
        <taxon>Sordariomycetes</taxon>
        <taxon>Xylariomycetidae</taxon>
        <taxon>Xylariales</taxon>
        <taxon>Xylariaceae</taxon>
        <taxon>Xylaria</taxon>
    </lineage>
</organism>
<evidence type="ECO:0000256" key="2">
    <source>
        <dbReference type="ARBA" id="ARBA00022692"/>
    </source>
</evidence>
<dbReference type="EMBL" id="JANPWZ010000878">
    <property type="protein sequence ID" value="KAJ3571010.1"/>
    <property type="molecule type" value="Genomic_DNA"/>
</dbReference>